<dbReference type="EMBL" id="LQZP01000427">
    <property type="protein sequence ID" value="KXT89362.1"/>
    <property type="molecule type" value="Genomic_DNA"/>
</dbReference>
<evidence type="ECO:0000313" key="1">
    <source>
        <dbReference type="EMBL" id="KXT89362.1"/>
    </source>
</evidence>
<protein>
    <submittedName>
        <fullName evidence="1">Uncharacterized protein</fullName>
    </submittedName>
</protein>
<comment type="caution">
    <text evidence="1">The sequence shown here is derived from an EMBL/GenBank/DDBJ whole genome shotgun (WGS) entry which is preliminary data.</text>
</comment>
<dbReference type="PATRIC" id="fig|1303.81.peg.2162"/>
<reference evidence="1 2" key="1">
    <citation type="submission" date="2016-01" db="EMBL/GenBank/DDBJ databases">
        <title>Highly variable Streptococcus oralis are common among viridans streptococci isolated from primates.</title>
        <authorList>
            <person name="Denapaite D."/>
            <person name="Rieger M."/>
            <person name="Koendgen S."/>
            <person name="Brueckner R."/>
            <person name="Ochigava I."/>
            <person name="Kappeler P."/>
            <person name="Maetz-Rensing K."/>
            <person name="Leendertz F."/>
            <person name="Hakenbeck R."/>
        </authorList>
    </citation>
    <scope>NUCLEOTIDE SEQUENCE [LARGE SCALE GENOMIC DNA]</scope>
    <source>
        <strain evidence="1 2">DD21</strain>
    </source>
</reference>
<dbReference type="Proteomes" id="UP000070053">
    <property type="component" value="Unassembled WGS sequence"/>
</dbReference>
<proteinExistence type="predicted"/>
<sequence>MIYREKTKKKLFFWNTKNGGNSGSDLIFNENASFYLVKSLRCML</sequence>
<gene>
    <name evidence="1" type="ORF">SORDD21_01766</name>
</gene>
<accession>A0A139PHG4</accession>
<evidence type="ECO:0000313" key="2">
    <source>
        <dbReference type="Proteomes" id="UP000070053"/>
    </source>
</evidence>
<dbReference type="AlphaFoldDB" id="A0A139PHG4"/>
<name>A0A139PHG4_STROR</name>
<organism evidence="1 2">
    <name type="scientific">Streptococcus oralis</name>
    <dbReference type="NCBI Taxonomy" id="1303"/>
    <lineage>
        <taxon>Bacteria</taxon>
        <taxon>Bacillati</taxon>
        <taxon>Bacillota</taxon>
        <taxon>Bacilli</taxon>
        <taxon>Lactobacillales</taxon>
        <taxon>Streptococcaceae</taxon>
        <taxon>Streptococcus</taxon>
    </lineage>
</organism>